<evidence type="ECO:0000313" key="11">
    <source>
        <dbReference type="EMBL" id="KXB67712.1"/>
    </source>
</evidence>
<evidence type="ECO:0000256" key="9">
    <source>
        <dbReference type="RuleBase" id="RU003656"/>
    </source>
</evidence>
<accession>A0A134AJ04</accession>
<dbReference type="GO" id="GO:0045259">
    <property type="term" value="C:proton-transporting ATP synthase complex"/>
    <property type="evidence" value="ECO:0007669"/>
    <property type="project" value="UniProtKB-KW"/>
</dbReference>
<dbReference type="CDD" id="cd12152">
    <property type="entry name" value="F1-ATPase_delta"/>
    <property type="match status" value="1"/>
</dbReference>
<dbReference type="GO" id="GO:0005886">
    <property type="term" value="C:plasma membrane"/>
    <property type="evidence" value="ECO:0007669"/>
    <property type="project" value="UniProtKB-SubCell"/>
</dbReference>
<evidence type="ECO:0000256" key="4">
    <source>
        <dbReference type="ARBA" id="ARBA00023065"/>
    </source>
</evidence>
<comment type="function">
    <text evidence="8">Produces ATP from ADP in the presence of a proton gradient across the membrane.</text>
</comment>
<dbReference type="HAMAP" id="MF_00530">
    <property type="entry name" value="ATP_synth_epsil_bac"/>
    <property type="match status" value="1"/>
</dbReference>
<keyword evidence="3 8" id="KW-0813">Transport</keyword>
<keyword evidence="8" id="KW-1003">Cell membrane</keyword>
<dbReference type="AlphaFoldDB" id="A0A134AJ04"/>
<dbReference type="Gene3D" id="2.60.15.10">
    <property type="entry name" value="F0F1 ATP synthase delta/epsilon subunit, N-terminal"/>
    <property type="match status" value="1"/>
</dbReference>
<protein>
    <recommendedName>
        <fullName evidence="8">ATP synthase epsilon chain</fullName>
    </recommendedName>
    <alternativeName>
        <fullName evidence="8">ATP synthase F1 sector epsilon subunit</fullName>
    </alternativeName>
    <alternativeName>
        <fullName evidence="8">F-ATPase epsilon subunit</fullName>
    </alternativeName>
</protein>
<dbReference type="EMBL" id="LSDD01000062">
    <property type="protein sequence ID" value="KXB67712.1"/>
    <property type="molecule type" value="Genomic_DNA"/>
</dbReference>
<gene>
    <name evidence="8" type="primary">atpC</name>
    <name evidence="11" type="ORF">HMPREF3180_00922</name>
</gene>
<dbReference type="InterPro" id="IPR001469">
    <property type="entry name" value="ATP_synth_F1_dsu/esu"/>
</dbReference>
<dbReference type="SUPFAM" id="SSF51344">
    <property type="entry name" value="Epsilon subunit of F1F0-ATP synthase N-terminal domain"/>
    <property type="match status" value="1"/>
</dbReference>
<keyword evidence="6 8" id="KW-0139">CF(1)</keyword>
<comment type="similarity">
    <text evidence="2 8 9">Belongs to the ATPase epsilon chain family.</text>
</comment>
<feature type="domain" description="ATP synthase F1 complex delta/epsilon subunit N-terminal" evidence="10">
    <location>
        <begin position="12"/>
        <end position="85"/>
    </location>
</feature>
<evidence type="ECO:0000256" key="7">
    <source>
        <dbReference type="ARBA" id="ARBA00023310"/>
    </source>
</evidence>
<comment type="subunit">
    <text evidence="8 9">F-type ATPases have 2 components, CF(1) - the catalytic core - and CF(0) - the membrane proton channel. CF(1) has five subunits: alpha(3), beta(3), gamma(1), delta(1), epsilon(1). CF(0) has three main subunits: a, b and c.</text>
</comment>
<reference evidence="12" key="1">
    <citation type="submission" date="2016-01" db="EMBL/GenBank/DDBJ databases">
        <authorList>
            <person name="Mitreva M."/>
            <person name="Pepin K.H."/>
            <person name="Mihindukulasuriya K.A."/>
            <person name="Fulton R."/>
            <person name="Fronick C."/>
            <person name="O'Laughlin M."/>
            <person name="Miner T."/>
            <person name="Herter B."/>
            <person name="Rosa B.A."/>
            <person name="Cordes M."/>
            <person name="Tomlinson C."/>
            <person name="Wollam A."/>
            <person name="Palsikar V.B."/>
            <person name="Mardis E.R."/>
            <person name="Wilson R.K."/>
        </authorList>
    </citation>
    <scope>NUCLEOTIDE SEQUENCE [LARGE SCALE GENOMIC DNA]</scope>
    <source>
        <strain evidence="12">KA00185</strain>
    </source>
</reference>
<comment type="caution">
    <text evidence="11">The sequence shown here is derived from an EMBL/GenBank/DDBJ whole genome shotgun (WGS) entry which is preliminary data.</text>
</comment>
<dbReference type="PATRIC" id="fig|157687.3.peg.920"/>
<dbReference type="InterPro" id="IPR020546">
    <property type="entry name" value="ATP_synth_F1_dsu/esu_N"/>
</dbReference>
<keyword evidence="4 8" id="KW-0406">Ion transport</keyword>
<dbReference type="GO" id="GO:0005524">
    <property type="term" value="F:ATP binding"/>
    <property type="evidence" value="ECO:0007669"/>
    <property type="project" value="UniProtKB-UniRule"/>
</dbReference>
<dbReference type="NCBIfam" id="TIGR01216">
    <property type="entry name" value="ATP_synt_epsi"/>
    <property type="match status" value="1"/>
</dbReference>
<evidence type="ECO:0000256" key="6">
    <source>
        <dbReference type="ARBA" id="ARBA00023196"/>
    </source>
</evidence>
<evidence type="ECO:0000256" key="1">
    <source>
        <dbReference type="ARBA" id="ARBA00004184"/>
    </source>
</evidence>
<dbReference type="STRING" id="157687.HMPREF3180_00922"/>
<organism evidence="11 12">
    <name type="scientific">Leptotrichia wadei</name>
    <dbReference type="NCBI Taxonomy" id="157687"/>
    <lineage>
        <taxon>Bacteria</taxon>
        <taxon>Fusobacteriati</taxon>
        <taxon>Fusobacteriota</taxon>
        <taxon>Fusobacteriia</taxon>
        <taxon>Fusobacteriales</taxon>
        <taxon>Leptotrichiaceae</taxon>
        <taxon>Leptotrichia</taxon>
    </lineage>
</organism>
<keyword evidence="7 8" id="KW-0066">ATP synthesis</keyword>
<keyword evidence="12" id="KW-1185">Reference proteome</keyword>
<comment type="subcellular location">
    <subcellularLocation>
        <location evidence="8">Cell membrane</location>
        <topology evidence="8">Peripheral membrane protein</topology>
    </subcellularLocation>
    <subcellularLocation>
        <location evidence="1">Endomembrane system</location>
        <topology evidence="1">Peripheral membrane protein</topology>
    </subcellularLocation>
</comment>
<keyword evidence="5 8" id="KW-0472">Membrane</keyword>
<dbReference type="PANTHER" id="PTHR13822">
    <property type="entry name" value="ATP SYNTHASE DELTA/EPSILON CHAIN"/>
    <property type="match status" value="1"/>
</dbReference>
<dbReference type="Proteomes" id="UP000070483">
    <property type="component" value="Unassembled WGS sequence"/>
</dbReference>
<keyword evidence="8" id="KW-0375">Hydrogen ion transport</keyword>
<evidence type="ECO:0000256" key="5">
    <source>
        <dbReference type="ARBA" id="ARBA00023136"/>
    </source>
</evidence>
<sequence length="134" mass="15127">MEGGFMAAEFILEAVTPERLVFEKPVEFVKLRTESGDIGILAKHINYITAIGAGEMLVREKDKEDVTYYLEGGFLEVRQDKVVILGVNIVETTKAEAERMARQVAIEKAKNQKLKEDRDILGTKKRIQSNLSKK</sequence>
<evidence type="ECO:0000256" key="8">
    <source>
        <dbReference type="HAMAP-Rule" id="MF_00530"/>
    </source>
</evidence>
<evidence type="ECO:0000256" key="3">
    <source>
        <dbReference type="ARBA" id="ARBA00022448"/>
    </source>
</evidence>
<dbReference type="GO" id="GO:0012505">
    <property type="term" value="C:endomembrane system"/>
    <property type="evidence" value="ECO:0007669"/>
    <property type="project" value="UniProtKB-SubCell"/>
</dbReference>
<evidence type="ECO:0000256" key="2">
    <source>
        <dbReference type="ARBA" id="ARBA00005712"/>
    </source>
</evidence>
<dbReference type="PANTHER" id="PTHR13822:SF10">
    <property type="entry name" value="ATP SYNTHASE EPSILON CHAIN, CHLOROPLASTIC"/>
    <property type="match status" value="1"/>
</dbReference>
<name>A0A134AJ04_9FUSO</name>
<evidence type="ECO:0000313" key="12">
    <source>
        <dbReference type="Proteomes" id="UP000070483"/>
    </source>
</evidence>
<evidence type="ECO:0000259" key="10">
    <source>
        <dbReference type="Pfam" id="PF02823"/>
    </source>
</evidence>
<dbReference type="GO" id="GO:0046933">
    <property type="term" value="F:proton-transporting ATP synthase activity, rotational mechanism"/>
    <property type="evidence" value="ECO:0007669"/>
    <property type="project" value="UniProtKB-UniRule"/>
</dbReference>
<proteinExistence type="inferred from homology"/>
<dbReference type="InterPro" id="IPR036771">
    <property type="entry name" value="ATPsynth_dsu/esu_N"/>
</dbReference>
<dbReference type="Pfam" id="PF02823">
    <property type="entry name" value="ATP-synt_DE_N"/>
    <property type="match status" value="1"/>
</dbReference>